<gene>
    <name evidence="3" type="ORF">BU204_27410</name>
</gene>
<dbReference type="OrthoDB" id="3297424at2"/>
<dbReference type="Gene3D" id="2.60.40.200">
    <property type="entry name" value="Superoxide dismutase, copper/zinc binding domain"/>
    <property type="match status" value="1"/>
</dbReference>
<sequence length="172" mass="18455">MPDAAVPVGAELASGVGLVLARFGPYRPTATAVTYRPDLVPNRALVAVARASVAGRTGVLLVTEGLVPNRQYGAHVHVRPCGPAPADAGPHYQNRRDPQQPSTDPQYANPENEVWLDFTTDARGRGLTATTVDWVFRDHRPRSVVLHETHTQTEPGSAGMAGARLACVTVWF</sequence>
<dbReference type="EMBL" id="MSIE01000056">
    <property type="protein sequence ID" value="OLF13445.1"/>
    <property type="molecule type" value="Genomic_DNA"/>
</dbReference>
<keyword evidence="4" id="KW-1185">Reference proteome</keyword>
<dbReference type="Proteomes" id="UP000185596">
    <property type="component" value="Unassembled WGS sequence"/>
</dbReference>
<name>A0A1Q8CGF0_9PSEU</name>
<comment type="caution">
    <text evidence="3">The sequence shown here is derived from an EMBL/GenBank/DDBJ whole genome shotgun (WGS) entry which is preliminary data.</text>
</comment>
<protein>
    <submittedName>
        <fullName evidence="3">Uncharacterized protein</fullName>
    </submittedName>
</protein>
<dbReference type="STRING" id="1912961.BU204_27410"/>
<feature type="region of interest" description="Disordered" evidence="2">
    <location>
        <begin position="79"/>
        <end position="109"/>
    </location>
</feature>
<proteinExistence type="inferred from homology"/>
<accession>A0A1Q8CGF0</accession>
<reference evidence="3 4" key="1">
    <citation type="submission" date="2016-12" db="EMBL/GenBank/DDBJ databases">
        <title>The draft genome sequence of Actinophytocola sp. 11-183.</title>
        <authorList>
            <person name="Wang W."/>
            <person name="Yuan L."/>
        </authorList>
    </citation>
    <scope>NUCLEOTIDE SEQUENCE [LARGE SCALE GENOMIC DNA]</scope>
    <source>
        <strain evidence="3 4">11-183</strain>
    </source>
</reference>
<evidence type="ECO:0000256" key="1">
    <source>
        <dbReference type="ARBA" id="ARBA00010457"/>
    </source>
</evidence>
<dbReference type="GO" id="GO:0006801">
    <property type="term" value="P:superoxide metabolic process"/>
    <property type="evidence" value="ECO:0007669"/>
    <property type="project" value="InterPro"/>
</dbReference>
<evidence type="ECO:0000256" key="2">
    <source>
        <dbReference type="SAM" id="MobiDB-lite"/>
    </source>
</evidence>
<dbReference type="SUPFAM" id="SSF49329">
    <property type="entry name" value="Cu,Zn superoxide dismutase-like"/>
    <property type="match status" value="1"/>
</dbReference>
<comment type="similarity">
    <text evidence="1">Belongs to the Cu-Zn superoxide dismutase family.</text>
</comment>
<organism evidence="3 4">
    <name type="scientific">Actinophytocola xanthii</name>
    <dbReference type="NCBI Taxonomy" id="1912961"/>
    <lineage>
        <taxon>Bacteria</taxon>
        <taxon>Bacillati</taxon>
        <taxon>Actinomycetota</taxon>
        <taxon>Actinomycetes</taxon>
        <taxon>Pseudonocardiales</taxon>
        <taxon>Pseudonocardiaceae</taxon>
    </lineage>
</organism>
<dbReference type="InterPro" id="IPR036423">
    <property type="entry name" value="SOD-like_Cu/Zn_dom_sf"/>
</dbReference>
<evidence type="ECO:0000313" key="3">
    <source>
        <dbReference type="EMBL" id="OLF13445.1"/>
    </source>
</evidence>
<dbReference type="AlphaFoldDB" id="A0A1Q8CGF0"/>
<evidence type="ECO:0000313" key="4">
    <source>
        <dbReference type="Proteomes" id="UP000185596"/>
    </source>
</evidence>
<dbReference type="GO" id="GO:0046872">
    <property type="term" value="F:metal ion binding"/>
    <property type="evidence" value="ECO:0007669"/>
    <property type="project" value="InterPro"/>
</dbReference>